<dbReference type="GO" id="GO:0016787">
    <property type="term" value="F:hydrolase activity"/>
    <property type="evidence" value="ECO:0007669"/>
    <property type="project" value="UniProtKB-KW"/>
</dbReference>
<dbReference type="PANTHER" id="PTHR11839">
    <property type="entry name" value="UDP/ADP-SUGAR PYROPHOSPHATASE"/>
    <property type="match status" value="1"/>
</dbReference>
<reference evidence="10 11" key="1">
    <citation type="journal article" date="2008" name="Int. J. Syst. Evol. Microbiol.">
        <title>Description of Roseateles aquatilis sp. nov. and Roseateles terrae sp. nov., in the class Betaproteobacteria, and emended description of the genus Roseateles.</title>
        <authorList>
            <person name="Gomila M."/>
            <person name="Bowien B."/>
            <person name="Falsen E."/>
            <person name="Moore E.R."/>
            <person name="Lalucat J."/>
        </authorList>
    </citation>
    <scope>NUCLEOTIDE SEQUENCE [LARGE SCALE GENOMIC DNA]</scope>
    <source>
        <strain evidence="10 11">CCUG 48205</strain>
    </source>
</reference>
<organism evidence="10 11">
    <name type="scientific">Roseateles aquatilis</name>
    <dbReference type="NCBI Taxonomy" id="431061"/>
    <lineage>
        <taxon>Bacteria</taxon>
        <taxon>Pseudomonadati</taxon>
        <taxon>Pseudomonadota</taxon>
        <taxon>Betaproteobacteria</taxon>
        <taxon>Burkholderiales</taxon>
        <taxon>Sphaerotilaceae</taxon>
        <taxon>Roseateles</taxon>
    </lineage>
</organism>
<proteinExistence type="inferred from homology"/>
<evidence type="ECO:0000256" key="7">
    <source>
        <dbReference type="ARBA" id="ARBA00032272"/>
    </source>
</evidence>
<dbReference type="PROSITE" id="PS51462">
    <property type="entry name" value="NUDIX"/>
    <property type="match status" value="1"/>
</dbReference>
<evidence type="ECO:0000256" key="8">
    <source>
        <dbReference type="SAM" id="MobiDB-lite"/>
    </source>
</evidence>
<evidence type="ECO:0000256" key="5">
    <source>
        <dbReference type="ARBA" id="ARBA00022801"/>
    </source>
</evidence>
<dbReference type="RefSeq" id="WP_088383671.1">
    <property type="nucleotide sequence ID" value="NZ_NIOF01000002.1"/>
</dbReference>
<keyword evidence="5" id="KW-0378">Hydrolase</keyword>
<dbReference type="GO" id="GO:0006753">
    <property type="term" value="P:nucleoside phosphate metabolic process"/>
    <property type="evidence" value="ECO:0007669"/>
    <property type="project" value="TreeGrafter"/>
</dbReference>
<comment type="catalytic activity">
    <reaction evidence="1">
        <text>GDP-alpha-D-mannose + H2O = alpha-D-mannose 1-phosphate + GMP + 2 H(+)</text>
        <dbReference type="Rhea" id="RHEA:27978"/>
        <dbReference type="ChEBI" id="CHEBI:15377"/>
        <dbReference type="ChEBI" id="CHEBI:15378"/>
        <dbReference type="ChEBI" id="CHEBI:57527"/>
        <dbReference type="ChEBI" id="CHEBI:58115"/>
        <dbReference type="ChEBI" id="CHEBI:58409"/>
    </reaction>
</comment>
<dbReference type="Gene3D" id="3.90.79.10">
    <property type="entry name" value="Nucleoside Triphosphate Pyrophosphohydrolase"/>
    <property type="match status" value="1"/>
</dbReference>
<accession>A0A246JHD0</accession>
<comment type="caution">
    <text evidence="10">The sequence shown here is derived from an EMBL/GenBank/DDBJ whole genome shotgun (WGS) entry which is preliminary data.</text>
</comment>
<feature type="region of interest" description="Disordered" evidence="8">
    <location>
        <begin position="1"/>
        <end position="25"/>
    </location>
</feature>
<gene>
    <name evidence="10" type="ORF">CDN99_06070</name>
</gene>
<dbReference type="InterPro" id="IPR020084">
    <property type="entry name" value="NUDIX_hydrolase_CS"/>
</dbReference>
<dbReference type="GO" id="GO:0019693">
    <property type="term" value="P:ribose phosphate metabolic process"/>
    <property type="evidence" value="ECO:0007669"/>
    <property type="project" value="TreeGrafter"/>
</dbReference>
<comment type="similarity">
    <text evidence="3">Belongs to the Nudix hydrolase family. NudK subfamily.</text>
</comment>
<protein>
    <recommendedName>
        <fullName evidence="4">GDP-mannose pyrophosphatase</fullName>
    </recommendedName>
    <alternativeName>
        <fullName evidence="6">GDP-mannose hydrolase</fullName>
    </alternativeName>
    <alternativeName>
        <fullName evidence="7">GDPMK</fullName>
    </alternativeName>
</protein>
<dbReference type="InterPro" id="IPR000086">
    <property type="entry name" value="NUDIX_hydrolase_dom"/>
</dbReference>
<evidence type="ECO:0000256" key="3">
    <source>
        <dbReference type="ARBA" id="ARBA00007275"/>
    </source>
</evidence>
<name>A0A246JHD0_9BURK</name>
<dbReference type="EMBL" id="NIOF01000002">
    <property type="protein sequence ID" value="OWQ91930.1"/>
    <property type="molecule type" value="Genomic_DNA"/>
</dbReference>
<dbReference type="SUPFAM" id="SSF55811">
    <property type="entry name" value="Nudix"/>
    <property type="match status" value="1"/>
</dbReference>
<dbReference type="PROSITE" id="PS00893">
    <property type="entry name" value="NUDIX_BOX"/>
    <property type="match status" value="1"/>
</dbReference>
<dbReference type="InterPro" id="IPR015797">
    <property type="entry name" value="NUDIX_hydrolase-like_dom_sf"/>
</dbReference>
<evidence type="ECO:0000313" key="10">
    <source>
        <dbReference type="EMBL" id="OWQ91930.1"/>
    </source>
</evidence>
<evidence type="ECO:0000256" key="2">
    <source>
        <dbReference type="ARBA" id="ARBA00001946"/>
    </source>
</evidence>
<evidence type="ECO:0000256" key="6">
    <source>
        <dbReference type="ARBA" id="ARBA00032162"/>
    </source>
</evidence>
<dbReference type="Pfam" id="PF00293">
    <property type="entry name" value="NUDIX"/>
    <property type="match status" value="1"/>
</dbReference>
<evidence type="ECO:0000256" key="1">
    <source>
        <dbReference type="ARBA" id="ARBA00000847"/>
    </source>
</evidence>
<evidence type="ECO:0000259" key="9">
    <source>
        <dbReference type="PROSITE" id="PS51462"/>
    </source>
</evidence>
<evidence type="ECO:0000313" key="11">
    <source>
        <dbReference type="Proteomes" id="UP000197468"/>
    </source>
</evidence>
<feature type="domain" description="Nudix hydrolase" evidence="9">
    <location>
        <begin position="67"/>
        <end position="199"/>
    </location>
</feature>
<dbReference type="OrthoDB" id="9806150at2"/>
<sequence length="219" mass="24634">MTKTLPEANPPADDGVIGIPPAAGSDPHLRETPLASDWILRGNFLQVKRDRVALPDGREATREYIRHPGAAVVIPLFDDGRVLLERQYRYPLGRVVLEFPAGKLDPNESPLRCAMRELVEETGYTAREWAYAGVMHNAIAYADERIEIFFARGLIEGERQLDEGEFLDLVPVAEDELDRMACDGRVTDAKTLTGLLWLQRWRAGAWPLTWMPAREAATR</sequence>
<comment type="cofactor">
    <cofactor evidence="2">
        <name>Mg(2+)</name>
        <dbReference type="ChEBI" id="CHEBI:18420"/>
    </cofactor>
</comment>
<dbReference type="AlphaFoldDB" id="A0A246JHD0"/>
<dbReference type="Proteomes" id="UP000197468">
    <property type="component" value="Unassembled WGS sequence"/>
</dbReference>
<dbReference type="PANTHER" id="PTHR11839:SF18">
    <property type="entry name" value="NUDIX HYDROLASE DOMAIN-CONTAINING PROTEIN"/>
    <property type="match status" value="1"/>
</dbReference>
<evidence type="ECO:0000256" key="4">
    <source>
        <dbReference type="ARBA" id="ARBA00016377"/>
    </source>
</evidence>
<keyword evidence="11" id="KW-1185">Reference proteome</keyword>